<evidence type="ECO:0008006" key="3">
    <source>
        <dbReference type="Google" id="ProtNLM"/>
    </source>
</evidence>
<keyword evidence="2" id="KW-1185">Reference proteome</keyword>
<protein>
    <recommendedName>
        <fullName evidence="3">F-box domain-containing protein</fullName>
    </recommendedName>
</protein>
<dbReference type="EMBL" id="MU806050">
    <property type="protein sequence ID" value="KAJ3841141.1"/>
    <property type="molecule type" value="Genomic_DNA"/>
</dbReference>
<evidence type="ECO:0000313" key="1">
    <source>
        <dbReference type="EMBL" id="KAJ3841141.1"/>
    </source>
</evidence>
<dbReference type="InterPro" id="IPR036047">
    <property type="entry name" value="F-box-like_dom_sf"/>
</dbReference>
<dbReference type="Gene3D" id="1.20.1280.50">
    <property type="match status" value="1"/>
</dbReference>
<dbReference type="AlphaFoldDB" id="A0AA38UHD7"/>
<gene>
    <name evidence="1" type="ORF">F5878DRAFT_611070</name>
</gene>
<evidence type="ECO:0000313" key="2">
    <source>
        <dbReference type="Proteomes" id="UP001163846"/>
    </source>
</evidence>
<reference evidence="1" key="1">
    <citation type="submission" date="2022-08" db="EMBL/GenBank/DDBJ databases">
        <authorList>
            <consortium name="DOE Joint Genome Institute"/>
            <person name="Min B."/>
            <person name="Riley R."/>
            <person name="Sierra-Patev S."/>
            <person name="Naranjo-Ortiz M."/>
            <person name="Looney B."/>
            <person name="Konkel Z."/>
            <person name="Slot J.C."/>
            <person name="Sakamoto Y."/>
            <person name="Steenwyk J.L."/>
            <person name="Rokas A."/>
            <person name="Carro J."/>
            <person name="Camarero S."/>
            <person name="Ferreira P."/>
            <person name="Molpeceres G."/>
            <person name="Ruiz-Duenas F.J."/>
            <person name="Serrano A."/>
            <person name="Henrissat B."/>
            <person name="Drula E."/>
            <person name="Hughes K.W."/>
            <person name="Mata J.L."/>
            <person name="Ishikawa N.K."/>
            <person name="Vargas-Isla R."/>
            <person name="Ushijima S."/>
            <person name="Smith C.A."/>
            <person name="Ahrendt S."/>
            <person name="Andreopoulos W."/>
            <person name="He G."/>
            <person name="Labutti K."/>
            <person name="Lipzen A."/>
            <person name="Ng V."/>
            <person name="Sandor L."/>
            <person name="Barry K."/>
            <person name="Martinez A.T."/>
            <person name="Xiao Y."/>
            <person name="Gibbons J.G."/>
            <person name="Terashima K."/>
            <person name="Hibbett D.S."/>
            <person name="Grigoriev I.V."/>
        </authorList>
    </citation>
    <scope>NUCLEOTIDE SEQUENCE</scope>
    <source>
        <strain evidence="1">TFB9207</strain>
    </source>
</reference>
<proteinExistence type="predicted"/>
<name>A0AA38UHD7_9AGAR</name>
<accession>A0AA38UHD7</accession>
<dbReference type="SUPFAM" id="SSF81383">
    <property type="entry name" value="F-box domain"/>
    <property type="match status" value="1"/>
</dbReference>
<sequence>MNLASYSRSTTPLSGELTELIPHEIYEYIISFLDDGLTLKSCSLTCRAWLKTSWKCLFAGESLVVHRDNIYDLLEIIERDIHTVTIIRFVERLYIEQGGSRRLPFGIDDGDTQVFQFDEFLSRLVGFKSVRMLRLGWIRGDIGPPTMTSIQNNFGAGVTSLELNSVVLRSVSQFFEILHALPRLTSLTLAGLSLAGGLEDYTYYSQVPGTLVALVQPETTPRPPQLNELCCNVVKEVTKFIFSWLVSHGSIPIQTLAVGLFDGPTNYTVSHFLAESGSAIETVKLWDAYTATGFDLSPCTNLRTLRMGWIHLSSTSPPGSETFVTDVLKTVSSTCLEEVLVVVQILISNSPGVDRDLAAFDWKGLVSVLQHPRFQSLRRFHFAVPSHAQVVIQSLMKHIKPVVASGKLPFDPSVFSVVGWSRSEYAGNW</sequence>
<comment type="caution">
    <text evidence="1">The sequence shown here is derived from an EMBL/GenBank/DDBJ whole genome shotgun (WGS) entry which is preliminary data.</text>
</comment>
<organism evidence="1 2">
    <name type="scientific">Lentinula raphanica</name>
    <dbReference type="NCBI Taxonomy" id="153919"/>
    <lineage>
        <taxon>Eukaryota</taxon>
        <taxon>Fungi</taxon>
        <taxon>Dikarya</taxon>
        <taxon>Basidiomycota</taxon>
        <taxon>Agaricomycotina</taxon>
        <taxon>Agaricomycetes</taxon>
        <taxon>Agaricomycetidae</taxon>
        <taxon>Agaricales</taxon>
        <taxon>Marasmiineae</taxon>
        <taxon>Omphalotaceae</taxon>
        <taxon>Lentinula</taxon>
    </lineage>
</organism>
<dbReference type="Proteomes" id="UP001163846">
    <property type="component" value="Unassembled WGS sequence"/>
</dbReference>